<dbReference type="Gene3D" id="3.40.50.1970">
    <property type="match status" value="1"/>
</dbReference>
<dbReference type="GO" id="GO:0008106">
    <property type="term" value="F:alcohol dehydrogenase (NADP+) activity"/>
    <property type="evidence" value="ECO:0007669"/>
    <property type="project" value="TreeGrafter"/>
</dbReference>
<evidence type="ECO:0000313" key="2">
    <source>
        <dbReference type="Proteomes" id="UP000042527"/>
    </source>
</evidence>
<protein>
    <submittedName>
        <fullName evidence="1">Uncharacterized protein</fullName>
    </submittedName>
</protein>
<name>A0A0B7GZN2_TREPH</name>
<dbReference type="GO" id="GO:0046872">
    <property type="term" value="F:metal ion binding"/>
    <property type="evidence" value="ECO:0007669"/>
    <property type="project" value="InterPro"/>
</dbReference>
<sequence length="93" mass="10585">MKKENKNVIEDAGVMPNPTLKKLYEGIKIAKENKIDFILAVGGGSVCDYAKAVSVSVHCTEDPWEKFFVKAEEPIQKLFRSAVFLQWWEPARK</sequence>
<dbReference type="EMBL" id="CDNC01000029">
    <property type="protein sequence ID" value="CEM62445.1"/>
    <property type="molecule type" value="Genomic_DNA"/>
</dbReference>
<dbReference type="AlphaFoldDB" id="A0A0B7GZN2"/>
<dbReference type="PANTHER" id="PTHR43633">
    <property type="entry name" value="ALCOHOL DEHYDROGENASE YQHD"/>
    <property type="match status" value="1"/>
</dbReference>
<dbReference type="PANTHER" id="PTHR43633:SF1">
    <property type="entry name" value="ALCOHOL DEHYDROGENASE YQHD"/>
    <property type="match status" value="1"/>
</dbReference>
<dbReference type="InterPro" id="IPR044731">
    <property type="entry name" value="BDH-like"/>
</dbReference>
<dbReference type="GO" id="GO:1990362">
    <property type="term" value="F:butanol dehydrogenase (NAD+) activity"/>
    <property type="evidence" value="ECO:0007669"/>
    <property type="project" value="InterPro"/>
</dbReference>
<dbReference type="Proteomes" id="UP000042527">
    <property type="component" value="Unassembled WGS sequence"/>
</dbReference>
<dbReference type="GO" id="GO:0005829">
    <property type="term" value="C:cytosol"/>
    <property type="evidence" value="ECO:0007669"/>
    <property type="project" value="TreeGrafter"/>
</dbReference>
<organism evidence="1 2">
    <name type="scientific">Treponema phagedenis</name>
    <dbReference type="NCBI Taxonomy" id="162"/>
    <lineage>
        <taxon>Bacteria</taxon>
        <taxon>Pseudomonadati</taxon>
        <taxon>Spirochaetota</taxon>
        <taxon>Spirochaetia</taxon>
        <taxon>Spirochaetales</taxon>
        <taxon>Treponemataceae</taxon>
        <taxon>Treponema</taxon>
    </lineage>
</organism>
<dbReference type="SUPFAM" id="SSF56796">
    <property type="entry name" value="Dehydroquinate synthase-like"/>
    <property type="match status" value="1"/>
</dbReference>
<keyword evidence="2" id="KW-1185">Reference proteome</keyword>
<proteinExistence type="predicted"/>
<gene>
    <name evidence="1" type="ORF">TPHV1_350001</name>
</gene>
<accession>A0A0B7GZN2</accession>
<dbReference type="Pfam" id="PF00465">
    <property type="entry name" value="Fe-ADH"/>
    <property type="match status" value="1"/>
</dbReference>
<dbReference type="InterPro" id="IPR001670">
    <property type="entry name" value="ADH_Fe/GldA"/>
</dbReference>
<reference evidence="2" key="1">
    <citation type="submission" date="2015-01" db="EMBL/GenBank/DDBJ databases">
        <authorList>
            <person name="Manzoor Shahid"/>
            <person name="Zubair Saima"/>
        </authorList>
    </citation>
    <scope>NUCLEOTIDE SEQUENCE [LARGE SCALE GENOMIC DNA]</scope>
    <source>
        <strain evidence="2">V1</strain>
    </source>
</reference>
<evidence type="ECO:0000313" key="1">
    <source>
        <dbReference type="EMBL" id="CEM62445.1"/>
    </source>
</evidence>
<dbReference type="GO" id="GO:1990002">
    <property type="term" value="F:methylglyoxal reductase (NADPH) (acetol producing) activity"/>
    <property type="evidence" value="ECO:0007669"/>
    <property type="project" value="TreeGrafter"/>
</dbReference>